<evidence type="ECO:0000313" key="8">
    <source>
        <dbReference type="Proteomes" id="UP000694843"/>
    </source>
</evidence>
<feature type="transmembrane region" description="Helical" evidence="6">
    <location>
        <begin position="185"/>
        <end position="209"/>
    </location>
</feature>
<dbReference type="Pfam" id="PF01740">
    <property type="entry name" value="STAS"/>
    <property type="match status" value="1"/>
</dbReference>
<feature type="region of interest" description="Disordered" evidence="5">
    <location>
        <begin position="727"/>
        <end position="780"/>
    </location>
</feature>
<sequence>MSTTATTSPIEAVSLINSNSDPGAPSLLTPTSPITTSSLISISSHANASSHVTDPPPEINLPQGTPLGVSTSGLQQEQKLSKRCGTRAKKLVKKYLPILTWAPSYSLGHAARDAVAGLSVGLLTVPQVLAYSMVAGLPPNYGLYSTFVGCFLYVLFGSTPGLRIGPTAVMAILVEQYTNHGGPDYAVLICFTSGIIELLSAIFNAGFLVNFISSPVMSGFCSAAAITVMTSQLKALLGIKLPTKGVVHTWVTLVKNISLTNWPDLVLGVTCIISLVLLKNMEALVKCCIKKFRRDSIKEAPEKQTTKEDAEMESIQEDPEKASMKEEPKEKKNCAKGVFFFFSLGRNAIVVLLATLVAFITGGGGLTVTGSVEPGVPSFSVPSFSPVVGNDTVPFLQVLADVGVGVIVIPFIAIVDDLVIIRASFPSLSVDTNQEIAVLGLINLCGSFFRAMPTTASLSRTAVVNSSGGVTPASGLVDGLLVVAALAFLTPAFSWIPRASLSAVTMCAVIHLVDVHFAAMLWRARHKMDLLVLVVTFLTCLTWAIEWGVLLGALLHLLVLLFVTARPVVVVQAEVDEGKVRVTPHHGVRFPSIGHIRAKVQKILRPKRGLPSAIILDCSYITAVDCTAATGLVELAGECEAAGVVLQFVNLEPRLEKPLLATARDRNVALLVVATASADMNSGGVLECNQLGEHSVLPLEPPKTTAGLPNASSDLPTLLYKQNPILPQPRTSLPEPANQVEKATPLTTTTSLQNTQLRKNTSVASEEIGMNVTDPLLSSN</sequence>
<dbReference type="GeneID" id="108673870"/>
<feature type="transmembrane region" description="Helical" evidence="6">
    <location>
        <begin position="265"/>
        <end position="285"/>
    </location>
</feature>
<protein>
    <submittedName>
        <fullName evidence="9">Sodium-independent sulfate anion transporter isoform X1</fullName>
    </submittedName>
</protein>
<evidence type="ECO:0000313" key="9">
    <source>
        <dbReference type="RefSeq" id="XP_018017244.1"/>
    </source>
</evidence>
<dbReference type="Proteomes" id="UP000694843">
    <property type="component" value="Unplaced"/>
</dbReference>
<dbReference type="OrthoDB" id="288203at2759"/>
<feature type="compositionally biased region" description="Polar residues" evidence="5">
    <location>
        <begin position="68"/>
        <end position="78"/>
    </location>
</feature>
<feature type="transmembrane region" description="Helical" evidence="6">
    <location>
        <begin position="338"/>
        <end position="360"/>
    </location>
</feature>
<feature type="domain" description="STAS" evidence="7">
    <location>
        <begin position="588"/>
        <end position="659"/>
    </location>
</feature>
<dbReference type="GO" id="GO:0016020">
    <property type="term" value="C:membrane"/>
    <property type="evidence" value="ECO:0007669"/>
    <property type="project" value="UniProtKB-SubCell"/>
</dbReference>
<feature type="compositionally biased region" description="Basic and acidic residues" evidence="5">
    <location>
        <begin position="300"/>
        <end position="309"/>
    </location>
</feature>
<dbReference type="KEGG" id="hazt:108673870"/>
<dbReference type="RefSeq" id="XP_018017244.1">
    <property type="nucleotide sequence ID" value="XM_018161755.2"/>
</dbReference>
<keyword evidence="2 6" id="KW-0812">Transmembrane</keyword>
<evidence type="ECO:0000256" key="2">
    <source>
        <dbReference type="ARBA" id="ARBA00022692"/>
    </source>
</evidence>
<feature type="compositionally biased region" description="Low complexity" evidence="5">
    <location>
        <begin position="744"/>
        <end position="757"/>
    </location>
</feature>
<dbReference type="InterPro" id="IPR001902">
    <property type="entry name" value="SLC26A/SulP_fam"/>
</dbReference>
<feature type="compositionally biased region" description="Basic and acidic residues" evidence="5">
    <location>
        <begin position="318"/>
        <end position="327"/>
    </location>
</feature>
<evidence type="ECO:0000256" key="1">
    <source>
        <dbReference type="ARBA" id="ARBA00004141"/>
    </source>
</evidence>
<dbReference type="InterPro" id="IPR036513">
    <property type="entry name" value="STAS_dom_sf"/>
</dbReference>
<proteinExistence type="predicted"/>
<comment type="subcellular location">
    <subcellularLocation>
        <location evidence="1">Membrane</location>
        <topology evidence="1">Multi-pass membrane protein</topology>
    </subcellularLocation>
</comment>
<dbReference type="Gene3D" id="3.30.750.24">
    <property type="entry name" value="STAS domain"/>
    <property type="match status" value="1"/>
</dbReference>
<organism evidence="8 9">
    <name type="scientific">Hyalella azteca</name>
    <name type="common">Amphipod</name>
    <dbReference type="NCBI Taxonomy" id="294128"/>
    <lineage>
        <taxon>Eukaryota</taxon>
        <taxon>Metazoa</taxon>
        <taxon>Ecdysozoa</taxon>
        <taxon>Arthropoda</taxon>
        <taxon>Crustacea</taxon>
        <taxon>Multicrustacea</taxon>
        <taxon>Malacostraca</taxon>
        <taxon>Eumalacostraca</taxon>
        <taxon>Peracarida</taxon>
        <taxon>Amphipoda</taxon>
        <taxon>Senticaudata</taxon>
        <taxon>Talitrida</taxon>
        <taxon>Talitroidea</taxon>
        <taxon>Hyalellidae</taxon>
        <taxon>Hyalella</taxon>
    </lineage>
</organism>
<evidence type="ECO:0000256" key="6">
    <source>
        <dbReference type="SAM" id="Phobius"/>
    </source>
</evidence>
<dbReference type="PROSITE" id="PS50801">
    <property type="entry name" value="STAS"/>
    <property type="match status" value="1"/>
</dbReference>
<feature type="transmembrane region" description="Helical" evidence="6">
    <location>
        <begin position="473"/>
        <end position="496"/>
    </location>
</feature>
<keyword evidence="4 6" id="KW-0472">Membrane</keyword>
<evidence type="ECO:0000259" key="7">
    <source>
        <dbReference type="PROSITE" id="PS50801"/>
    </source>
</evidence>
<evidence type="ECO:0000256" key="3">
    <source>
        <dbReference type="ARBA" id="ARBA00022989"/>
    </source>
</evidence>
<dbReference type="Pfam" id="PF00916">
    <property type="entry name" value="Sulfate_transp"/>
    <property type="match status" value="1"/>
</dbReference>
<name>A0A8B7NU03_HYAAZ</name>
<feature type="transmembrane region" description="Helical" evidence="6">
    <location>
        <begin position="395"/>
        <end position="415"/>
    </location>
</feature>
<feature type="transmembrane region" description="Helical" evidence="6">
    <location>
        <begin position="530"/>
        <end position="563"/>
    </location>
</feature>
<dbReference type="AlphaFoldDB" id="A0A8B7NU03"/>
<gene>
    <name evidence="9" type="primary">LOC108673870</name>
</gene>
<dbReference type="PANTHER" id="PTHR11814">
    <property type="entry name" value="SULFATE TRANSPORTER"/>
    <property type="match status" value="1"/>
</dbReference>
<dbReference type="SUPFAM" id="SSF52091">
    <property type="entry name" value="SpoIIaa-like"/>
    <property type="match status" value="1"/>
</dbReference>
<dbReference type="GO" id="GO:0055085">
    <property type="term" value="P:transmembrane transport"/>
    <property type="evidence" value="ECO:0007669"/>
    <property type="project" value="InterPro"/>
</dbReference>
<dbReference type="InterPro" id="IPR002645">
    <property type="entry name" value="STAS_dom"/>
</dbReference>
<keyword evidence="3 6" id="KW-1133">Transmembrane helix</keyword>
<feature type="region of interest" description="Disordered" evidence="5">
    <location>
        <begin position="300"/>
        <end position="327"/>
    </location>
</feature>
<feature type="transmembrane region" description="Helical" evidence="6">
    <location>
        <begin position="436"/>
        <end position="453"/>
    </location>
</feature>
<feature type="region of interest" description="Disordered" evidence="5">
    <location>
        <begin position="46"/>
        <end position="80"/>
    </location>
</feature>
<accession>A0A8B7NU03</accession>
<dbReference type="CDD" id="cd07042">
    <property type="entry name" value="STAS_SulP_like_sulfate_transporter"/>
    <property type="match status" value="1"/>
</dbReference>
<evidence type="ECO:0000256" key="5">
    <source>
        <dbReference type="SAM" id="MobiDB-lite"/>
    </source>
</evidence>
<dbReference type="InterPro" id="IPR011547">
    <property type="entry name" value="SLC26A/SulP_dom"/>
</dbReference>
<feature type="transmembrane region" description="Helical" evidence="6">
    <location>
        <begin position="141"/>
        <end position="164"/>
    </location>
</feature>
<evidence type="ECO:0000256" key="4">
    <source>
        <dbReference type="ARBA" id="ARBA00023136"/>
    </source>
</evidence>
<reference evidence="9" key="1">
    <citation type="submission" date="2025-08" db="UniProtKB">
        <authorList>
            <consortium name="RefSeq"/>
        </authorList>
    </citation>
    <scope>IDENTIFICATION</scope>
    <source>
        <tissue evidence="9">Whole organism</tissue>
    </source>
</reference>
<feature type="transmembrane region" description="Helical" evidence="6">
    <location>
        <begin position="114"/>
        <end position="135"/>
    </location>
</feature>
<keyword evidence="8" id="KW-1185">Reference proteome</keyword>